<dbReference type="EMBL" id="CP002351">
    <property type="protein sequence ID" value="AEH52052.1"/>
    <property type="molecule type" value="Genomic_DNA"/>
</dbReference>
<dbReference type="CDD" id="cd11524">
    <property type="entry name" value="SYLF"/>
    <property type="match status" value="1"/>
</dbReference>
<gene>
    <name evidence="2" type="ORF">Theth_2014</name>
</gene>
<evidence type="ECO:0000313" key="2">
    <source>
        <dbReference type="EMBL" id="AEH52052.1"/>
    </source>
</evidence>
<keyword evidence="3" id="KW-1185">Reference proteome</keyword>
<dbReference type="HOGENOM" id="CLU_015320_4_1_0"/>
<feature type="domain" description="Ysc84 actin-binding" evidence="1">
    <location>
        <begin position="95"/>
        <end position="217"/>
    </location>
</feature>
<sequence precursor="true">MKKLVFVILFVPTFFFGASAVERLTSGLDILKELANIPDSGAFIDLLRQAEGIAVYPSLFKVGIFAIGGQYGEGFVFRRDPVSGEWFGPIFTKLTGLSLGPQIGVQNVGLVLVLMNRKAVEAFASGSVTLGGSVSVAAGPLGRTLAADTDYKMQASVYSYSVSKGFFAGLSLQGSIIQVDEEANKDFYGKSVSALEIINNVKPTRKEAVEITKFLNSLIYLTPPEV</sequence>
<dbReference type="Proteomes" id="UP000006804">
    <property type="component" value="Chromosome"/>
</dbReference>
<evidence type="ECO:0000313" key="3">
    <source>
        <dbReference type="Proteomes" id="UP000006804"/>
    </source>
</evidence>
<dbReference type="KEGG" id="tta:Theth_2014"/>
<dbReference type="GO" id="GO:0035091">
    <property type="term" value="F:phosphatidylinositol binding"/>
    <property type="evidence" value="ECO:0007669"/>
    <property type="project" value="TreeGrafter"/>
</dbReference>
<organism evidence="2 3">
    <name type="scientific">Pseudothermotoga thermarum DSM 5069</name>
    <dbReference type="NCBI Taxonomy" id="688269"/>
    <lineage>
        <taxon>Bacteria</taxon>
        <taxon>Thermotogati</taxon>
        <taxon>Thermotogota</taxon>
        <taxon>Thermotogae</taxon>
        <taxon>Thermotogales</taxon>
        <taxon>Thermotogaceae</taxon>
        <taxon>Pseudothermotoga</taxon>
    </lineage>
</organism>
<dbReference type="OrthoDB" id="9782434at2"/>
<dbReference type="STRING" id="688269.Theth_2014"/>
<dbReference type="PANTHER" id="PTHR15629:SF2">
    <property type="entry name" value="SH3 DOMAIN-CONTAINING YSC84-LIKE PROTEIN 1"/>
    <property type="match status" value="1"/>
</dbReference>
<reference evidence="2 3" key="1">
    <citation type="submission" date="2010-11" db="EMBL/GenBank/DDBJ databases">
        <title>The complete genome of Thermotoga thermarum DSM 5069.</title>
        <authorList>
            <consortium name="US DOE Joint Genome Institute (JGI-PGF)"/>
            <person name="Lucas S."/>
            <person name="Copeland A."/>
            <person name="Lapidus A."/>
            <person name="Bruce D."/>
            <person name="Goodwin L."/>
            <person name="Pitluck S."/>
            <person name="Kyrpides N."/>
            <person name="Mavromatis K."/>
            <person name="Ivanova N."/>
            <person name="Zeytun A."/>
            <person name="Brettin T."/>
            <person name="Detter J.C."/>
            <person name="Tapia R."/>
            <person name="Han C."/>
            <person name="Land M."/>
            <person name="Hauser L."/>
            <person name="Markowitz V."/>
            <person name="Cheng J.-F."/>
            <person name="Hugenholtz P."/>
            <person name="Woyke T."/>
            <person name="Wu D."/>
            <person name="Spring S."/>
            <person name="Schroeder M."/>
            <person name="Brambilla E."/>
            <person name="Klenk H.-P."/>
            <person name="Eisen J.A."/>
        </authorList>
    </citation>
    <scope>NUCLEOTIDE SEQUENCE [LARGE SCALE GENOMIC DNA]</scope>
    <source>
        <strain evidence="2 3">DSM 5069</strain>
    </source>
</reference>
<dbReference type="InterPro" id="IPR051702">
    <property type="entry name" value="SH3_domain_YSC84-like"/>
</dbReference>
<evidence type="ECO:0000259" key="1">
    <source>
        <dbReference type="Pfam" id="PF04366"/>
    </source>
</evidence>
<dbReference type="PATRIC" id="fig|688269.3.peg.2077"/>
<name>F7YWR2_9THEM</name>
<protein>
    <recommendedName>
        <fullName evidence="1">Ysc84 actin-binding domain-containing protein</fullName>
    </recommendedName>
</protein>
<dbReference type="Pfam" id="PF04366">
    <property type="entry name" value="Ysc84"/>
    <property type="match status" value="1"/>
</dbReference>
<dbReference type="RefSeq" id="WP_013933259.1">
    <property type="nucleotide sequence ID" value="NC_015707.1"/>
</dbReference>
<accession>F7YWR2</accession>
<dbReference type="InterPro" id="IPR007461">
    <property type="entry name" value="Ysc84_actin-binding"/>
</dbReference>
<proteinExistence type="predicted"/>
<dbReference type="eggNOG" id="COG2930">
    <property type="taxonomic scope" value="Bacteria"/>
</dbReference>
<dbReference type="PANTHER" id="PTHR15629">
    <property type="entry name" value="SH3YL1 PROTEIN"/>
    <property type="match status" value="1"/>
</dbReference>
<dbReference type="AlphaFoldDB" id="F7YWR2"/>